<accession>A0A521G122</accession>
<dbReference type="CDD" id="cd06259">
    <property type="entry name" value="YdcF-like"/>
    <property type="match status" value="1"/>
</dbReference>
<evidence type="ECO:0000313" key="3">
    <source>
        <dbReference type="EMBL" id="TAA74723.1"/>
    </source>
</evidence>
<dbReference type="InterPro" id="IPR014729">
    <property type="entry name" value="Rossmann-like_a/b/a_fold"/>
</dbReference>
<dbReference type="AlphaFoldDB" id="A0A521G122"/>
<keyword evidence="4" id="KW-1185">Reference proteome</keyword>
<organism evidence="3 4">
    <name type="scientific">Candidatus Electronema aureum</name>
    <dbReference type="NCBI Taxonomy" id="2005002"/>
    <lineage>
        <taxon>Bacteria</taxon>
        <taxon>Pseudomonadati</taxon>
        <taxon>Thermodesulfobacteriota</taxon>
        <taxon>Desulfobulbia</taxon>
        <taxon>Desulfobulbales</taxon>
        <taxon>Desulfobulbaceae</taxon>
        <taxon>Candidatus Electronema</taxon>
    </lineage>
</organism>
<dbReference type="Proteomes" id="UP000316238">
    <property type="component" value="Unassembled WGS sequence"/>
</dbReference>
<keyword evidence="1" id="KW-0472">Membrane</keyword>
<keyword evidence="1" id="KW-1133">Transmembrane helix</keyword>
<gene>
    <name evidence="3" type="ORF">CDV28_11936</name>
</gene>
<protein>
    <submittedName>
        <fullName evidence="3">Uncharacterized SAM-binding protein YcdF, DUF218 family</fullName>
    </submittedName>
</protein>
<reference evidence="3" key="1">
    <citation type="submission" date="2017-07" db="EMBL/GenBank/DDBJ databases">
        <title>The cable genome - Insights into the physiology and evolution of filamentous bacteria capable of sulfide oxidation via long distance electron transfer.</title>
        <authorList>
            <person name="Thorup C."/>
            <person name="Bjerg J.T."/>
            <person name="Schreiber L."/>
            <person name="Nielsen L.P."/>
            <person name="Kjeldsen K.U."/>
            <person name="Boesen T."/>
            <person name="Boggild A."/>
            <person name="Meysman F."/>
            <person name="Geelhoed J."/>
            <person name="Schramm A."/>
        </authorList>
    </citation>
    <scope>NUCLEOTIDE SEQUENCE [LARGE SCALE GENOMIC DNA]</scope>
    <source>
        <strain evidence="3">GS</strain>
    </source>
</reference>
<keyword evidence="1" id="KW-0812">Transmembrane</keyword>
<dbReference type="PANTHER" id="PTHR30336">
    <property type="entry name" value="INNER MEMBRANE PROTEIN, PROBABLE PERMEASE"/>
    <property type="match status" value="1"/>
</dbReference>
<evidence type="ECO:0000259" key="2">
    <source>
        <dbReference type="Pfam" id="PF02698"/>
    </source>
</evidence>
<feature type="transmembrane region" description="Helical" evidence="1">
    <location>
        <begin position="7"/>
        <end position="30"/>
    </location>
</feature>
<comment type="caution">
    <text evidence="3">The sequence shown here is derived from an EMBL/GenBank/DDBJ whole genome shotgun (WGS) entry which is preliminary data.</text>
</comment>
<dbReference type="GO" id="GO:0000270">
    <property type="term" value="P:peptidoglycan metabolic process"/>
    <property type="evidence" value="ECO:0007669"/>
    <property type="project" value="TreeGrafter"/>
</dbReference>
<dbReference type="GO" id="GO:0043164">
    <property type="term" value="P:Gram-negative-bacterium-type cell wall biogenesis"/>
    <property type="evidence" value="ECO:0007669"/>
    <property type="project" value="TreeGrafter"/>
</dbReference>
<name>A0A521G122_9BACT</name>
<dbReference type="GO" id="GO:0005886">
    <property type="term" value="C:plasma membrane"/>
    <property type="evidence" value="ECO:0007669"/>
    <property type="project" value="TreeGrafter"/>
</dbReference>
<dbReference type="Pfam" id="PF02698">
    <property type="entry name" value="DUF218"/>
    <property type="match status" value="1"/>
</dbReference>
<sequence length="256" mass="28463">MITLARFLTPFLMPLPLGLLFILLGLTFILLKLRRLAIIALLASLGIFCVFGYGLPARSRLYALERQYPPLHIEQLPEQQRQQIKFVVVLGNTHVSDPGVPETGQLSTASLYRLFEGIRLHRELPESWLVVSGGVNQEDPLANAVVVGRTARQLGVDGGRLVIEDRPRDTVEEAQLLKPLLKDAPFVLVTSAAHMGRAMKVFQDAGLKPLAAPTDFTLKEKQQLSSSSLLPSSFNLELSEQVLYEWLGSLWSWIAE</sequence>
<evidence type="ECO:0000313" key="4">
    <source>
        <dbReference type="Proteomes" id="UP000316238"/>
    </source>
</evidence>
<evidence type="ECO:0000256" key="1">
    <source>
        <dbReference type="SAM" id="Phobius"/>
    </source>
</evidence>
<feature type="domain" description="DUF218" evidence="2">
    <location>
        <begin position="86"/>
        <end position="248"/>
    </location>
</feature>
<dbReference type="InterPro" id="IPR051599">
    <property type="entry name" value="Cell_Envelope_Assoc"/>
</dbReference>
<feature type="transmembrane region" description="Helical" evidence="1">
    <location>
        <begin position="36"/>
        <end position="56"/>
    </location>
</feature>
<dbReference type="PANTHER" id="PTHR30336:SF4">
    <property type="entry name" value="ENVELOPE BIOGENESIS FACTOR ELYC"/>
    <property type="match status" value="1"/>
</dbReference>
<dbReference type="InterPro" id="IPR003848">
    <property type="entry name" value="DUF218"/>
</dbReference>
<dbReference type="EMBL" id="NQJD01000019">
    <property type="protein sequence ID" value="TAA74723.1"/>
    <property type="molecule type" value="Genomic_DNA"/>
</dbReference>
<proteinExistence type="predicted"/>
<dbReference type="Gene3D" id="3.40.50.620">
    <property type="entry name" value="HUPs"/>
    <property type="match status" value="1"/>
</dbReference>